<protein>
    <submittedName>
        <fullName evidence="1">Uncharacterized protein</fullName>
    </submittedName>
</protein>
<organism evidence="1 2">
    <name type="scientific">Romboutsia weinsteinii</name>
    <dbReference type="NCBI Taxonomy" id="2020949"/>
    <lineage>
        <taxon>Bacteria</taxon>
        <taxon>Bacillati</taxon>
        <taxon>Bacillota</taxon>
        <taxon>Clostridia</taxon>
        <taxon>Peptostreptococcales</taxon>
        <taxon>Peptostreptococcaceae</taxon>
        <taxon>Romboutsia</taxon>
    </lineage>
</organism>
<dbReference type="OrthoDB" id="9816400at2"/>
<keyword evidence="2" id="KW-1185">Reference proteome</keyword>
<proteinExistence type="predicted"/>
<gene>
    <name evidence="1" type="ORF">CHL78_000980</name>
</gene>
<dbReference type="EMBL" id="NOJY02000001">
    <property type="protein sequence ID" value="RDY29776.1"/>
    <property type="molecule type" value="Genomic_DNA"/>
</dbReference>
<dbReference type="AlphaFoldDB" id="A0A371JAS3"/>
<comment type="caution">
    <text evidence="1">The sequence shown here is derived from an EMBL/GenBank/DDBJ whole genome shotgun (WGS) entry which is preliminary data.</text>
</comment>
<accession>A0A371JAS3</accession>
<evidence type="ECO:0000313" key="2">
    <source>
        <dbReference type="Proteomes" id="UP000215694"/>
    </source>
</evidence>
<evidence type="ECO:0000313" key="1">
    <source>
        <dbReference type="EMBL" id="RDY29776.1"/>
    </source>
</evidence>
<name>A0A371JAS3_9FIRM</name>
<dbReference type="Proteomes" id="UP000215694">
    <property type="component" value="Unassembled WGS sequence"/>
</dbReference>
<dbReference type="RefSeq" id="WP_094368488.1">
    <property type="nucleotide sequence ID" value="NZ_NOJY02000001.1"/>
</dbReference>
<reference evidence="1 2" key="1">
    <citation type="journal article" date="2017" name="Genome Announc.">
        <title>Draft Genome Sequence of Romboutsia weinsteinii sp. nov. Strain CCRI-19649(T) Isolated from Surface Water.</title>
        <authorList>
            <person name="Maheux A.F."/>
            <person name="Boudreau D.K."/>
            <person name="Berube E."/>
            <person name="Boissinot M."/>
            <person name="Cantin P."/>
            <person name="Raymond F."/>
            <person name="Corbeil J."/>
            <person name="Omar R.F."/>
            <person name="Bergeron M.G."/>
        </authorList>
    </citation>
    <scope>NUCLEOTIDE SEQUENCE [LARGE SCALE GENOMIC DNA]</scope>
    <source>
        <strain evidence="1 2">CCRI-19649</strain>
    </source>
</reference>
<sequence length="346" mass="41010">MNITLNNLTTNMILQEIQVNMYREQLLRYIDDYQINLNDKFDEISTKANTKAKIVIARAYDPANLELQKDYKRIESKIGNKTRYIISEYMRRIMFMLGNICECIIIDNCKRDLNLNMKCINYARFKSDINEEYNDIEYNKYTPFSPSHKRIVLYSDAGIIHYQDNNYVYEPNHINKDIIWCNKESKEDILKASIPYTKYELMAKLQVKSSTNFSNIDWNEEKYRFSPIIYFDLNRDINDLHKYLSNKNSNLYVRSVLDFNFRLMEESMWYFRILAGHFSGLIDLRKEINFNMLETMNSGIIKYIFNSDIKSLLSDDSVIKSNELLIGIQDTILGGNQVNHIDISLN</sequence>